<keyword evidence="1" id="KW-0812">Transmembrane</keyword>
<dbReference type="EMBL" id="CP039543">
    <property type="protein sequence ID" value="QJT10389.1"/>
    <property type="molecule type" value="Genomic_DNA"/>
</dbReference>
<feature type="domain" description="ABC-type uncharacterised transport system" evidence="2">
    <location>
        <begin position="144"/>
        <end position="401"/>
    </location>
</feature>
<reference evidence="4 5" key="1">
    <citation type="submission" date="2019-04" db="EMBL/GenBank/DDBJ databases">
        <title>Isolation and culture of sulfate reducing bacteria from the cold seep of the South China Sea.</title>
        <authorList>
            <person name="Sun C."/>
            <person name="Liu R."/>
        </authorList>
    </citation>
    <scope>NUCLEOTIDE SEQUENCE [LARGE SCALE GENOMIC DNA]</scope>
    <source>
        <strain evidence="4 5">CS1</strain>
    </source>
</reference>
<sequence length="485" mass="52102">MLKRLSMTVLTGIVAVALLMGLNVLAAKHDWRWDATSNKRYSLSETTKAALASLTGPVHAVAFFRPSEGSSQTEDMLELFAQQSKQFTYEIVDPDRAPFRAKQMDVRQSGAVVVESDGRSDKVVFPDEQALVNAVVKATSRRKSVVRVVTGHGELDVDAPGGHGATTLKKLLTDQGGTVQPITLAKTKTVPDDVDLLLILGPTDNYLDHEIKVLDEYVDRGGRVLVALAPETPTNLDAWITKQFGLKMPSGFVVDTLSQAMTGDAMTPLAQKYSRMPITRDFALMTLFPTSGALLAADGNAATAKNATEPQGLAFSGEQTWLETNIQGLHQGTAAFNPGEDTMGPFWLGAVYEGPARGAGSANATAAAPAAQANATNATVSKAPETRGVFFADQDFLSDDFIVIGGDKDLARNSLNWLLEHESLISVNKPRPVAAFLVMTPLQRAVMTYVPVVIAPLACIILAIVVAMRRRRPRYQRNPGNSGKA</sequence>
<dbReference type="Pfam" id="PF23357">
    <property type="entry name" value="DUF7088"/>
    <property type="match status" value="1"/>
</dbReference>
<protein>
    <recommendedName>
        <fullName evidence="6">ABC-type uncharacterized transport system domain-containing protein</fullName>
    </recommendedName>
</protein>
<keyword evidence="1" id="KW-0472">Membrane</keyword>
<keyword evidence="5" id="KW-1185">Reference proteome</keyword>
<dbReference type="Proteomes" id="UP000503251">
    <property type="component" value="Chromosome"/>
</dbReference>
<proteinExistence type="predicted"/>
<name>A0ABX6NJS9_9BACT</name>
<dbReference type="InterPro" id="IPR029062">
    <property type="entry name" value="Class_I_gatase-like"/>
</dbReference>
<gene>
    <name evidence="4" type="ORF">E8L03_16260</name>
</gene>
<dbReference type="InterPro" id="IPR055396">
    <property type="entry name" value="DUF7088"/>
</dbReference>
<evidence type="ECO:0008006" key="6">
    <source>
        <dbReference type="Google" id="ProtNLM"/>
    </source>
</evidence>
<evidence type="ECO:0000259" key="3">
    <source>
        <dbReference type="Pfam" id="PF23357"/>
    </source>
</evidence>
<dbReference type="SUPFAM" id="SSF52317">
    <property type="entry name" value="Class I glutamine amidotransferase-like"/>
    <property type="match status" value="1"/>
</dbReference>
<evidence type="ECO:0000256" key="1">
    <source>
        <dbReference type="SAM" id="Phobius"/>
    </source>
</evidence>
<dbReference type="Gene3D" id="3.40.30.10">
    <property type="entry name" value="Glutaredoxin"/>
    <property type="match status" value="1"/>
</dbReference>
<organism evidence="4 5">
    <name type="scientific">Oceanidesulfovibrio marinus</name>
    <dbReference type="NCBI Taxonomy" id="370038"/>
    <lineage>
        <taxon>Bacteria</taxon>
        <taxon>Pseudomonadati</taxon>
        <taxon>Thermodesulfobacteriota</taxon>
        <taxon>Desulfovibrionia</taxon>
        <taxon>Desulfovibrionales</taxon>
        <taxon>Desulfovibrionaceae</taxon>
        <taxon>Oceanidesulfovibrio</taxon>
    </lineage>
</organism>
<feature type="domain" description="DUF7088" evidence="3">
    <location>
        <begin position="38"/>
        <end position="127"/>
    </location>
</feature>
<accession>A0ABX6NJS9</accession>
<dbReference type="InterPro" id="IPR019196">
    <property type="entry name" value="ABC_transp_unknown"/>
</dbReference>
<evidence type="ECO:0000313" key="4">
    <source>
        <dbReference type="EMBL" id="QJT10389.1"/>
    </source>
</evidence>
<evidence type="ECO:0000313" key="5">
    <source>
        <dbReference type="Proteomes" id="UP000503251"/>
    </source>
</evidence>
<dbReference type="Pfam" id="PF09822">
    <property type="entry name" value="ABC_transp_aux"/>
    <property type="match status" value="1"/>
</dbReference>
<dbReference type="RefSeq" id="WP_171267937.1">
    <property type="nucleotide sequence ID" value="NZ_CP039543.1"/>
</dbReference>
<keyword evidence="1" id="KW-1133">Transmembrane helix</keyword>
<evidence type="ECO:0000259" key="2">
    <source>
        <dbReference type="Pfam" id="PF09822"/>
    </source>
</evidence>
<feature type="transmembrane region" description="Helical" evidence="1">
    <location>
        <begin position="446"/>
        <end position="468"/>
    </location>
</feature>